<protein>
    <recommendedName>
        <fullName evidence="9">Nitroreductase domain-containing protein</fullName>
    </recommendedName>
</protein>
<proteinExistence type="inferred from homology"/>
<dbReference type="PANTHER" id="PTHR43821">
    <property type="entry name" value="NAD(P)H NITROREDUCTASE YDJA-RELATED"/>
    <property type="match status" value="1"/>
</dbReference>
<keyword evidence="7" id="KW-0520">NAD</keyword>
<gene>
    <name evidence="10" type="ORF">R69776_06606</name>
</gene>
<comment type="caution">
    <text evidence="10">The sequence shown here is derived from an EMBL/GenBank/DDBJ whole genome shotgun (WGS) entry which is preliminary data.</text>
</comment>
<feature type="region of interest" description="Disordered" evidence="8">
    <location>
        <begin position="219"/>
        <end position="243"/>
    </location>
</feature>
<dbReference type="InterPro" id="IPR029479">
    <property type="entry name" value="Nitroreductase"/>
</dbReference>
<keyword evidence="5" id="KW-0521">NADP</keyword>
<evidence type="ECO:0000256" key="2">
    <source>
        <dbReference type="ARBA" id="ARBA00007118"/>
    </source>
</evidence>
<comment type="similarity">
    <text evidence="2">Belongs to the nitroreductase family.</text>
</comment>
<keyword evidence="6" id="KW-0560">Oxidoreductase</keyword>
<name>A0ABM8STA4_9BURK</name>
<keyword evidence="11" id="KW-1185">Reference proteome</keyword>
<keyword evidence="3" id="KW-0285">Flavoprotein</keyword>
<evidence type="ECO:0000256" key="1">
    <source>
        <dbReference type="ARBA" id="ARBA00001917"/>
    </source>
</evidence>
<sequence>MICIYDEIGPSFSPCHQTNTEIMITADFSRPETESERTAAATPDTAAGSKATAALEVLLSRQSHWPLTEPAPADAELDLIFDAALRAPDHGNLRPWRFVTIRGDARGPLGDVLVDLACARSPGEPRSAHAHRRQKAYAAPIVIALGAAVSSQSTVPETEQLLAVGAATMNMLNAIHALGYGGFWATGADSYEAQLHDALGFAPNERLLGFLFVGTPKNPGQVTARPARSEHVREWLPPQPAKN</sequence>
<evidence type="ECO:0000256" key="3">
    <source>
        <dbReference type="ARBA" id="ARBA00022630"/>
    </source>
</evidence>
<evidence type="ECO:0000256" key="6">
    <source>
        <dbReference type="ARBA" id="ARBA00023002"/>
    </source>
</evidence>
<dbReference type="SUPFAM" id="SSF55469">
    <property type="entry name" value="FMN-dependent nitroreductase-like"/>
    <property type="match status" value="1"/>
</dbReference>
<dbReference type="PANTHER" id="PTHR43821:SF1">
    <property type="entry name" value="NAD(P)H NITROREDUCTASE YDJA-RELATED"/>
    <property type="match status" value="1"/>
</dbReference>
<organism evidence="10 11">
    <name type="scientific">Paraburkholderia nemoris</name>
    <dbReference type="NCBI Taxonomy" id="2793076"/>
    <lineage>
        <taxon>Bacteria</taxon>
        <taxon>Pseudomonadati</taxon>
        <taxon>Pseudomonadota</taxon>
        <taxon>Betaproteobacteria</taxon>
        <taxon>Burkholderiales</taxon>
        <taxon>Burkholderiaceae</taxon>
        <taxon>Paraburkholderia</taxon>
    </lineage>
</organism>
<evidence type="ECO:0000313" key="10">
    <source>
        <dbReference type="EMBL" id="CAE6830928.1"/>
    </source>
</evidence>
<dbReference type="InterPro" id="IPR000415">
    <property type="entry name" value="Nitroreductase-like"/>
</dbReference>
<evidence type="ECO:0000256" key="5">
    <source>
        <dbReference type="ARBA" id="ARBA00022857"/>
    </source>
</evidence>
<reference evidence="10 11" key="1">
    <citation type="submission" date="2021-02" db="EMBL/GenBank/DDBJ databases">
        <authorList>
            <person name="Vanwijnsberghe S."/>
        </authorList>
    </citation>
    <scope>NUCLEOTIDE SEQUENCE [LARGE SCALE GENOMIC DNA]</scope>
    <source>
        <strain evidence="10 11">R-69776</strain>
    </source>
</reference>
<dbReference type="Pfam" id="PF00881">
    <property type="entry name" value="Nitroreductase"/>
    <property type="match status" value="1"/>
</dbReference>
<evidence type="ECO:0000256" key="7">
    <source>
        <dbReference type="ARBA" id="ARBA00023027"/>
    </source>
</evidence>
<comment type="cofactor">
    <cofactor evidence="1">
        <name>FMN</name>
        <dbReference type="ChEBI" id="CHEBI:58210"/>
    </cofactor>
</comment>
<feature type="domain" description="Nitroreductase" evidence="9">
    <location>
        <begin position="60"/>
        <end position="214"/>
    </location>
</feature>
<dbReference type="CDD" id="cd02135">
    <property type="entry name" value="YdjA-like"/>
    <property type="match status" value="1"/>
</dbReference>
<dbReference type="Gene3D" id="3.40.109.10">
    <property type="entry name" value="NADH Oxidase"/>
    <property type="match status" value="1"/>
</dbReference>
<dbReference type="InterPro" id="IPR052530">
    <property type="entry name" value="NAD(P)H_nitroreductase"/>
</dbReference>
<dbReference type="EMBL" id="CAJNBH010000025">
    <property type="protein sequence ID" value="CAE6830928.1"/>
    <property type="molecule type" value="Genomic_DNA"/>
</dbReference>
<evidence type="ECO:0000256" key="8">
    <source>
        <dbReference type="SAM" id="MobiDB-lite"/>
    </source>
</evidence>
<accession>A0ABM8STA4</accession>
<evidence type="ECO:0000256" key="4">
    <source>
        <dbReference type="ARBA" id="ARBA00022643"/>
    </source>
</evidence>
<evidence type="ECO:0000259" key="9">
    <source>
        <dbReference type="Pfam" id="PF00881"/>
    </source>
</evidence>
<dbReference type="Proteomes" id="UP000673821">
    <property type="component" value="Unassembled WGS sequence"/>
</dbReference>
<keyword evidence="4" id="KW-0288">FMN</keyword>
<dbReference type="InterPro" id="IPR026021">
    <property type="entry name" value="YdjA-like"/>
</dbReference>
<evidence type="ECO:0000313" key="11">
    <source>
        <dbReference type="Proteomes" id="UP000673821"/>
    </source>
</evidence>